<reference evidence="2" key="2">
    <citation type="journal article" date="2022" name="Res Sq">
        <title>Evolution of multicellular longitudinally dividing oral cavity symbionts (Neisseriaceae).</title>
        <authorList>
            <person name="Nyongesa S."/>
            <person name="Weber P."/>
            <person name="Bernet E."/>
            <person name="Pullido F."/>
            <person name="Nieckarz M."/>
            <person name="Delaby M."/>
            <person name="Nieves C."/>
            <person name="Viehboeck T."/>
            <person name="Krause N."/>
            <person name="Rivera-Millot A."/>
            <person name="Nakamura A."/>
            <person name="Vischer N."/>
            <person name="VanNieuwenhze M."/>
            <person name="Brun Y."/>
            <person name="Cava F."/>
            <person name="Bulgheresi S."/>
            <person name="Veyrier F."/>
        </authorList>
    </citation>
    <scope>NUCLEOTIDE SEQUENCE</scope>
    <source>
        <strain evidence="2">1258/02</strain>
    </source>
</reference>
<dbReference type="AlphaFoldDB" id="A0AAE9KI27"/>
<keyword evidence="1" id="KW-0472">Membrane</keyword>
<evidence type="ECO:0000313" key="3">
    <source>
        <dbReference type="Proteomes" id="UP000829756"/>
    </source>
</evidence>
<protein>
    <submittedName>
        <fullName evidence="2">DUF4298 domain-containing protein</fullName>
    </submittedName>
</protein>
<keyword evidence="1" id="KW-0812">Transmembrane</keyword>
<dbReference type="EMBL" id="CP091507">
    <property type="protein sequence ID" value="UOO79517.1"/>
    <property type="molecule type" value="Genomic_DNA"/>
</dbReference>
<evidence type="ECO:0000313" key="2">
    <source>
        <dbReference type="EMBL" id="UOO79517.1"/>
    </source>
</evidence>
<dbReference type="RefSeq" id="WP_244802579.1">
    <property type="nucleotide sequence ID" value="NZ_CP091507.1"/>
</dbReference>
<name>A0AAE9KI27_9NEIS</name>
<dbReference type="Pfam" id="PF14131">
    <property type="entry name" value="DUF4298"/>
    <property type="match status" value="1"/>
</dbReference>
<feature type="transmembrane region" description="Helical" evidence="1">
    <location>
        <begin position="17"/>
        <end position="36"/>
    </location>
</feature>
<dbReference type="InterPro" id="IPR025384">
    <property type="entry name" value="DUF4298"/>
</dbReference>
<dbReference type="Proteomes" id="UP000829756">
    <property type="component" value="Chromosome"/>
</dbReference>
<accession>A0AAE9KI27</accession>
<proteinExistence type="predicted"/>
<reference evidence="2" key="1">
    <citation type="submission" date="2021-12" db="EMBL/GenBank/DDBJ databases">
        <authorList>
            <person name="Veyrier F.J."/>
        </authorList>
    </citation>
    <scope>NUCLEOTIDE SEQUENCE</scope>
    <source>
        <strain evidence="2">1258/02</strain>
    </source>
</reference>
<evidence type="ECO:0000256" key="1">
    <source>
        <dbReference type="SAM" id="Phobius"/>
    </source>
</evidence>
<dbReference type="KEGG" id="usu:LVJ78_00320"/>
<sequence length="138" mass="16485">MYRFILHSTIFNDTGRLKALCFQTAFCIIIGLFTFYRRSEMLFHPQEMQQQYEQYQALCRQLEAAQQQWQAAETLWQGLQLYYQSEQWLADHDSDLNLVTAEGEYSILDQDTLWEATQARHERALRWIRLGLEAVEKP</sequence>
<organism evidence="2 3">
    <name type="scientific">Uruburuella suis</name>
    <dbReference type="NCBI Taxonomy" id="252130"/>
    <lineage>
        <taxon>Bacteria</taxon>
        <taxon>Pseudomonadati</taxon>
        <taxon>Pseudomonadota</taxon>
        <taxon>Betaproteobacteria</taxon>
        <taxon>Neisseriales</taxon>
        <taxon>Neisseriaceae</taxon>
        <taxon>Uruburuella</taxon>
    </lineage>
</organism>
<gene>
    <name evidence="2" type="ORF">LVJ78_00320</name>
</gene>
<keyword evidence="1" id="KW-1133">Transmembrane helix</keyword>